<name>A0A8J2QWX5_9NEOP</name>
<dbReference type="InterPro" id="IPR051876">
    <property type="entry name" value="ODA-DC/CCD"/>
</dbReference>
<reference evidence="4" key="1">
    <citation type="submission" date="2021-09" db="EMBL/GenBank/DDBJ databases">
        <authorList>
            <person name="Martin H S."/>
        </authorList>
    </citation>
    <scope>NUCLEOTIDE SEQUENCE</scope>
</reference>
<comment type="caution">
    <text evidence="4">The sequence shown here is derived from an EMBL/GenBank/DDBJ whole genome shotgun (WGS) entry which is preliminary data.</text>
</comment>
<feature type="domain" description="ODAD1 central coiled coil region" evidence="3">
    <location>
        <begin position="147"/>
        <end position="424"/>
    </location>
</feature>
<evidence type="ECO:0000256" key="1">
    <source>
        <dbReference type="ARBA" id="ARBA00023054"/>
    </source>
</evidence>
<dbReference type="Pfam" id="PF21773">
    <property type="entry name" value="ODAD1_CC"/>
    <property type="match status" value="1"/>
</dbReference>
<evidence type="ECO:0000313" key="4">
    <source>
        <dbReference type="EMBL" id="CAG9569118.1"/>
    </source>
</evidence>
<feature type="coiled-coil region" evidence="2">
    <location>
        <begin position="362"/>
        <end position="393"/>
    </location>
</feature>
<proteinExistence type="predicted"/>
<dbReference type="Proteomes" id="UP000789524">
    <property type="component" value="Unassembled WGS sequence"/>
</dbReference>
<accession>A0A8J2QWX5</accession>
<sequence length="560" mass="67466">METPSLETQNEFDVLKKMEDEHLRLQRQVRMTQTDRLHRAMGVHPKFRRQDLLLRTLKKEYLSLHKNLKIARSGAHKNNDKKMKTCLKRSLIRYTRTGQQEEEGLTLMSQIDELLYRENKKILELHNTVTSYTGKLEERRCLSENRLSSTENKLEAAMCRFNMVQCENIRIREQIEHMLQDRAIFNQAWDRMQSVLMRGKKFLFEVFESTALAYDQRDEWCSKLRSMKEKGRMDQMVQIQEMKDLQKAFDHEMKLYQFLAKKGVIRINKTEEERQLAKKEKEEEDYKKEYERYAKTINEINDHTQEYNINKIIETFVRREHDNWSLYELLTQYCAENELLRRSVDRIHIDIMDRRDWNDKKEEERQVKIKELREKLIEQKKRTEEKRIQLAETNKIIEDTMSKVNDIFTMLNCSLEPFENLLGDKQPTTRRLNLTFCLITEEIKELVQITYYYERYMQRKPEAHRSRLRRYTVHPEHTRTWSAPSINLLVPAEPCPACVEARWFSRVCDDLEMPFTRDECLSALDELARDPAFVRSDRIHALTDCRVPASRAVLARRYLQ</sequence>
<dbReference type="AlphaFoldDB" id="A0A8J2QWX5"/>
<organism evidence="4 5">
    <name type="scientific">Danaus chrysippus</name>
    <name type="common">African queen</name>
    <dbReference type="NCBI Taxonomy" id="151541"/>
    <lineage>
        <taxon>Eukaryota</taxon>
        <taxon>Metazoa</taxon>
        <taxon>Ecdysozoa</taxon>
        <taxon>Arthropoda</taxon>
        <taxon>Hexapoda</taxon>
        <taxon>Insecta</taxon>
        <taxon>Pterygota</taxon>
        <taxon>Neoptera</taxon>
        <taxon>Endopterygota</taxon>
        <taxon>Lepidoptera</taxon>
        <taxon>Glossata</taxon>
        <taxon>Ditrysia</taxon>
        <taxon>Papilionoidea</taxon>
        <taxon>Nymphalidae</taxon>
        <taxon>Danainae</taxon>
        <taxon>Danaini</taxon>
        <taxon>Danaina</taxon>
        <taxon>Danaus</taxon>
        <taxon>Anosia</taxon>
    </lineage>
</organism>
<dbReference type="PANTHER" id="PTHR21694:SF18">
    <property type="entry name" value="COILED-COIL DOMAIN-CONTAINING PROTEIN 63"/>
    <property type="match status" value="1"/>
</dbReference>
<evidence type="ECO:0000313" key="5">
    <source>
        <dbReference type="Proteomes" id="UP000789524"/>
    </source>
</evidence>
<protein>
    <submittedName>
        <fullName evidence="4">(African queen) hypothetical protein</fullName>
    </submittedName>
</protein>
<feature type="coiled-coil region" evidence="2">
    <location>
        <begin position="267"/>
        <end position="303"/>
    </location>
</feature>
<dbReference type="PANTHER" id="PTHR21694">
    <property type="entry name" value="COILED-COIL DOMAIN-CONTAINING PROTEIN 63"/>
    <property type="match status" value="1"/>
</dbReference>
<dbReference type="OrthoDB" id="6766775at2759"/>
<evidence type="ECO:0000256" key="2">
    <source>
        <dbReference type="SAM" id="Coils"/>
    </source>
</evidence>
<evidence type="ECO:0000259" key="3">
    <source>
        <dbReference type="Pfam" id="PF21773"/>
    </source>
</evidence>
<keyword evidence="5" id="KW-1185">Reference proteome</keyword>
<keyword evidence="1 2" id="KW-0175">Coiled coil</keyword>
<gene>
    <name evidence="4" type="ORF">DCHRY22_LOCUS8672</name>
</gene>
<dbReference type="InterPro" id="IPR049258">
    <property type="entry name" value="ODAD1_CC"/>
</dbReference>
<dbReference type="EMBL" id="CAKASE010000062">
    <property type="protein sequence ID" value="CAG9569118.1"/>
    <property type="molecule type" value="Genomic_DNA"/>
</dbReference>